<reference evidence="1" key="1">
    <citation type="submission" date="2021-01" db="EMBL/GenBank/DDBJ databases">
        <authorList>
            <person name="Corre E."/>
            <person name="Pelletier E."/>
            <person name="Niang G."/>
            <person name="Scheremetjew M."/>
            <person name="Finn R."/>
            <person name="Kale V."/>
            <person name="Holt S."/>
            <person name="Cochrane G."/>
            <person name="Meng A."/>
            <person name="Brown T."/>
            <person name="Cohen L."/>
        </authorList>
    </citation>
    <scope>NUCLEOTIDE SEQUENCE</scope>
    <source>
        <strain evidence="1">CCMP3328</strain>
    </source>
</reference>
<dbReference type="EMBL" id="HBEF01011661">
    <property type="protein sequence ID" value="CAD8335242.1"/>
    <property type="molecule type" value="Transcribed_RNA"/>
</dbReference>
<dbReference type="PANTHER" id="PTHR42686">
    <property type="entry name" value="GH17980P-RELATED"/>
    <property type="match status" value="1"/>
</dbReference>
<sequence length="150" mass="16683">MLTHSDPPEWHPADTELKHACKRAAQICEEANVDIASLAILFAMSNPSIPCTILGIKDRQQLKIAVDLANRFQVDEGSTSATSQEEVLESVLDEAELRAHQRLNDAVGGPFADVWNKGGIVYQWDGVSCAHAFWKDIEGAELIEWQRRQT</sequence>
<dbReference type="GO" id="GO:0005829">
    <property type="term" value="C:cytosol"/>
    <property type="evidence" value="ECO:0007669"/>
    <property type="project" value="TreeGrafter"/>
</dbReference>
<evidence type="ECO:0008006" key="2">
    <source>
        <dbReference type="Google" id="ProtNLM"/>
    </source>
</evidence>
<dbReference type="GO" id="GO:0016491">
    <property type="term" value="F:oxidoreductase activity"/>
    <property type="evidence" value="ECO:0007669"/>
    <property type="project" value="InterPro"/>
</dbReference>
<dbReference type="PANTHER" id="PTHR42686:SF1">
    <property type="entry name" value="GH17980P-RELATED"/>
    <property type="match status" value="1"/>
</dbReference>
<protein>
    <recommendedName>
        <fullName evidence="2">NADP-dependent oxidoreductase domain-containing protein</fullName>
    </recommendedName>
</protein>
<gene>
    <name evidence="1" type="ORF">CAUS1442_LOCUS7347</name>
</gene>
<proteinExistence type="predicted"/>
<dbReference type="InterPro" id="IPR020471">
    <property type="entry name" value="AKR"/>
</dbReference>
<dbReference type="InterPro" id="IPR036812">
    <property type="entry name" value="NAD(P)_OxRdtase_dom_sf"/>
</dbReference>
<dbReference type="AlphaFoldDB" id="A0A7R9WVK4"/>
<dbReference type="SUPFAM" id="SSF51430">
    <property type="entry name" value="NAD(P)-linked oxidoreductase"/>
    <property type="match status" value="1"/>
</dbReference>
<name>A0A7R9WVK4_9STRA</name>
<organism evidence="1">
    <name type="scientific">Craspedostauros australis</name>
    <dbReference type="NCBI Taxonomy" id="1486917"/>
    <lineage>
        <taxon>Eukaryota</taxon>
        <taxon>Sar</taxon>
        <taxon>Stramenopiles</taxon>
        <taxon>Ochrophyta</taxon>
        <taxon>Bacillariophyta</taxon>
        <taxon>Bacillariophyceae</taxon>
        <taxon>Bacillariophycidae</taxon>
        <taxon>Naviculales</taxon>
        <taxon>Naviculaceae</taxon>
        <taxon>Craspedostauros</taxon>
    </lineage>
</organism>
<dbReference type="Gene3D" id="3.20.20.100">
    <property type="entry name" value="NADP-dependent oxidoreductase domain"/>
    <property type="match status" value="1"/>
</dbReference>
<accession>A0A7R9WVK4</accession>
<evidence type="ECO:0000313" key="1">
    <source>
        <dbReference type="EMBL" id="CAD8335242.1"/>
    </source>
</evidence>